<dbReference type="PANTHER" id="PTHR40640:SF1">
    <property type="entry name" value="ANCHORED GLYCOPROTEIN, PUTATIVE (AFU_ORTHOLOGUE AFUA_8G04860)-RELATED"/>
    <property type="match status" value="1"/>
</dbReference>
<evidence type="ECO:0000256" key="1">
    <source>
        <dbReference type="SAM" id="SignalP"/>
    </source>
</evidence>
<evidence type="ECO:0000313" key="3">
    <source>
        <dbReference type="Proteomes" id="UP000562929"/>
    </source>
</evidence>
<sequence>MAGPGCLTLLALCAIGHAAHATPTPLAAPTTIPKATPTTAHIFLPYYPREAWLPLRGSILSINAKANETAYDIFCPVQTPPPCDLSLEFPFIVTRGSNVIRFRGTHTSTYTANLECKVAETATEATCSGYSSYKSGYTNGLITGPTEISWTSTLTTDVEWGVLTMADKPKVTGHHIEVAASNNAALSIGPSTSRLSMGACILGALLFNRANRDAVTLPGHPPVPLGGAVDGHPRPRQLGRRLPLVDKANSLCRGWHHDVEGADGRHRQGWERDSVGVDIWMGCLDSLPWCLS</sequence>
<dbReference type="PANTHER" id="PTHR40640">
    <property type="entry name" value="ANCHORED GLYCOPROTEIN, PUTATIVE (AFU_ORTHOLOGUE AFUA_8G04860)-RELATED"/>
    <property type="match status" value="1"/>
</dbReference>
<comment type="caution">
    <text evidence="2">The sequence shown here is derived from an EMBL/GenBank/DDBJ whole genome shotgun (WGS) entry which is preliminary data.</text>
</comment>
<dbReference type="Proteomes" id="UP000562929">
    <property type="component" value="Unassembled WGS sequence"/>
</dbReference>
<feature type="chain" id="PRO_5034623473" description="Ubiquitin 3 binding protein But2 C-terminal domain-containing protein" evidence="1">
    <location>
        <begin position="22"/>
        <end position="292"/>
    </location>
</feature>
<accession>A0A8H4Q5U1</accession>
<feature type="signal peptide" evidence="1">
    <location>
        <begin position="1"/>
        <end position="21"/>
    </location>
</feature>
<keyword evidence="3" id="KW-1185">Reference proteome</keyword>
<organism evidence="2 3">
    <name type="scientific">Ophiocordyceps camponoti-floridani</name>
    <dbReference type="NCBI Taxonomy" id="2030778"/>
    <lineage>
        <taxon>Eukaryota</taxon>
        <taxon>Fungi</taxon>
        <taxon>Dikarya</taxon>
        <taxon>Ascomycota</taxon>
        <taxon>Pezizomycotina</taxon>
        <taxon>Sordariomycetes</taxon>
        <taxon>Hypocreomycetidae</taxon>
        <taxon>Hypocreales</taxon>
        <taxon>Ophiocordycipitaceae</taxon>
        <taxon>Ophiocordyceps</taxon>
    </lineage>
</organism>
<name>A0A8H4Q5U1_9HYPO</name>
<protein>
    <recommendedName>
        <fullName evidence="4">Ubiquitin 3 binding protein But2 C-terminal domain-containing protein</fullName>
    </recommendedName>
</protein>
<dbReference type="EMBL" id="JAACLJ010000004">
    <property type="protein sequence ID" value="KAF4587217.1"/>
    <property type="molecule type" value="Genomic_DNA"/>
</dbReference>
<evidence type="ECO:0008006" key="4">
    <source>
        <dbReference type="Google" id="ProtNLM"/>
    </source>
</evidence>
<evidence type="ECO:0000313" key="2">
    <source>
        <dbReference type="EMBL" id="KAF4587217.1"/>
    </source>
</evidence>
<gene>
    <name evidence="2" type="ORF">GQ602_003910</name>
</gene>
<reference evidence="2 3" key="1">
    <citation type="journal article" date="2020" name="G3 (Bethesda)">
        <title>Genetic Underpinnings of Host Manipulation by Ophiocordyceps as Revealed by Comparative Transcriptomics.</title>
        <authorList>
            <person name="Will I."/>
            <person name="Das B."/>
            <person name="Trinh T."/>
            <person name="Brachmann A."/>
            <person name="Ohm R.A."/>
            <person name="de Bekker C."/>
        </authorList>
    </citation>
    <scope>NUCLEOTIDE SEQUENCE [LARGE SCALE GENOMIC DNA]</scope>
    <source>
        <strain evidence="2 3">EC05</strain>
    </source>
</reference>
<dbReference type="AlphaFoldDB" id="A0A8H4Q5U1"/>
<keyword evidence="1" id="KW-0732">Signal</keyword>
<dbReference type="OrthoDB" id="4991875at2759"/>
<proteinExistence type="predicted"/>